<dbReference type="PROSITE" id="PS50181">
    <property type="entry name" value="FBOX"/>
    <property type="match status" value="1"/>
</dbReference>
<protein>
    <submittedName>
        <fullName evidence="3">F-box domain-containing protein</fullName>
    </submittedName>
</protein>
<organism evidence="3">
    <name type="scientific">Pyricularia oryzae (strain Y34)</name>
    <name type="common">Rice blast fungus</name>
    <name type="synonym">Magnaporthe oryzae</name>
    <dbReference type="NCBI Taxonomy" id="1143189"/>
    <lineage>
        <taxon>Eukaryota</taxon>
        <taxon>Fungi</taxon>
        <taxon>Dikarya</taxon>
        <taxon>Ascomycota</taxon>
        <taxon>Pezizomycotina</taxon>
        <taxon>Sordariomycetes</taxon>
        <taxon>Sordariomycetidae</taxon>
        <taxon>Magnaporthales</taxon>
        <taxon>Pyriculariaceae</taxon>
        <taxon>Pyricularia</taxon>
    </lineage>
</organism>
<evidence type="ECO:0000259" key="2">
    <source>
        <dbReference type="PROSITE" id="PS50181"/>
    </source>
</evidence>
<dbReference type="Gene3D" id="2.130.10.10">
    <property type="entry name" value="YVTN repeat-like/Quinoprotein amine dehydrogenase"/>
    <property type="match status" value="1"/>
</dbReference>
<gene>
    <name evidence="3" type="ORF">OOU_Y34scaffold00969g38</name>
</gene>
<dbReference type="Gene3D" id="1.20.1280.50">
    <property type="match status" value="1"/>
</dbReference>
<feature type="region of interest" description="Disordered" evidence="1">
    <location>
        <begin position="1"/>
        <end position="49"/>
    </location>
</feature>
<feature type="domain" description="F-box" evidence="2">
    <location>
        <begin position="55"/>
        <end position="101"/>
    </location>
</feature>
<dbReference type="SUPFAM" id="SSF81383">
    <property type="entry name" value="F-box domain"/>
    <property type="match status" value="1"/>
</dbReference>
<evidence type="ECO:0000256" key="1">
    <source>
        <dbReference type="SAM" id="MobiDB-lite"/>
    </source>
</evidence>
<feature type="compositionally biased region" description="Polar residues" evidence="1">
    <location>
        <begin position="1"/>
        <end position="23"/>
    </location>
</feature>
<feature type="compositionally biased region" description="Low complexity" evidence="1">
    <location>
        <begin position="469"/>
        <end position="479"/>
    </location>
</feature>
<evidence type="ECO:0000313" key="3">
    <source>
        <dbReference type="EMBL" id="ELQ33353.1"/>
    </source>
</evidence>
<dbReference type="EMBL" id="JH793200">
    <property type="protein sequence ID" value="ELQ33353.1"/>
    <property type="molecule type" value="Genomic_DNA"/>
</dbReference>
<dbReference type="Pfam" id="PF12937">
    <property type="entry name" value="F-box-like"/>
    <property type="match status" value="1"/>
</dbReference>
<dbReference type="InterPro" id="IPR015943">
    <property type="entry name" value="WD40/YVTN_repeat-like_dom_sf"/>
</dbReference>
<dbReference type="SUPFAM" id="SSF50978">
    <property type="entry name" value="WD40 repeat-like"/>
    <property type="match status" value="1"/>
</dbReference>
<proteinExistence type="predicted"/>
<reference evidence="3" key="1">
    <citation type="journal article" date="2012" name="PLoS Genet.">
        <title>Comparative analysis of the genomes of two field isolates of the rice blast fungus Magnaporthe oryzae.</title>
        <authorList>
            <person name="Xue M."/>
            <person name="Yang J."/>
            <person name="Li Z."/>
            <person name="Hu S."/>
            <person name="Yao N."/>
            <person name="Dean R.A."/>
            <person name="Zhao W."/>
            <person name="Shen M."/>
            <person name="Zhang H."/>
            <person name="Li C."/>
            <person name="Liu L."/>
            <person name="Cao L."/>
            <person name="Xu X."/>
            <person name="Xing Y."/>
            <person name="Hsiang T."/>
            <person name="Zhang Z."/>
            <person name="Xu J.R."/>
            <person name="Peng Y.L."/>
        </authorList>
    </citation>
    <scope>NUCLEOTIDE SEQUENCE</scope>
    <source>
        <strain evidence="3">Y34</strain>
    </source>
</reference>
<dbReference type="Proteomes" id="UP000011086">
    <property type="component" value="Unassembled WGS sequence"/>
</dbReference>
<sequence>MYICRSSTSNTQNPTSYTAQTLPSMPPKRPRTDPTPTDLPIPPPAKKTRTRRDAVDRISLLSDELLVRVLSFLSVPHLLSVSLVSHRLGRLACDSQLWKVLYYARFVLPRAMRIPGFDKVSTNNQLHYAGRRTLWADGRRGGIVDVAGVRQKQEHGKAGRTSAMPRNEGPGLDDAVTVERVDWKRQFKIRHNWSRGKCAVEELSLGESGHDENTKRKMLVKVVEGIAITADDRFGLRAWDLKTRRIMIRAPFSSSAGDDSDINQAAARTPTCIAVDDQGPDIKTLHVAVGFQDGSFGIWMLETTNNSNATFEPQYLHEQSSNGSLISMAYSHPYLLTANKGITISLYTFGGPSHLAPSVSTTNQTKWKPPYLLTSLKSHTSTPPLALSIRQAGTTTIASIAYTFSTVQGWSIGMQDLHVKASSPSQTPEITATRLAYTAPMSTGSPRRRVPLRRPGIALSDDDDDTEEQTSPTRRTQTPPADDSDGPKTLCYTHPYLLATLPDNTLLLHLCTTTSTSLSISSGIRLWGHTSGISDAEITSRGRAVSVSQRGDEMRVWELEGGARQRRVGDHRSIEIRPTKKDDRGADDGADAAWEERRDWVGFDDEMVIVLKERLGGGDSLMVYDFT</sequence>
<dbReference type="Pfam" id="PF25499">
    <property type="entry name" value="Beta-prop_pof12"/>
    <property type="match status" value="1"/>
</dbReference>
<dbReference type="AlphaFoldDB" id="A0AA97PG62"/>
<dbReference type="InterPro" id="IPR001810">
    <property type="entry name" value="F-box_dom"/>
</dbReference>
<feature type="region of interest" description="Disordered" evidence="1">
    <location>
        <begin position="438"/>
        <end position="488"/>
    </location>
</feature>
<dbReference type="InterPro" id="IPR036047">
    <property type="entry name" value="F-box-like_dom_sf"/>
</dbReference>
<name>A0AA97PG62_PYRO3</name>
<accession>A0AA97PG62</accession>
<dbReference type="InterPro" id="IPR036322">
    <property type="entry name" value="WD40_repeat_dom_sf"/>
</dbReference>